<evidence type="ECO:0000256" key="2">
    <source>
        <dbReference type="ARBA" id="ARBA00007441"/>
    </source>
</evidence>
<proteinExistence type="inferred from homology"/>
<dbReference type="NCBIfam" id="NF005334">
    <property type="entry name" value="PRK06855.1"/>
    <property type="match status" value="1"/>
</dbReference>
<dbReference type="CDD" id="cd00609">
    <property type="entry name" value="AAT_like"/>
    <property type="match status" value="1"/>
</dbReference>
<evidence type="ECO:0000256" key="5">
    <source>
        <dbReference type="ARBA" id="ARBA00022898"/>
    </source>
</evidence>
<dbReference type="PANTHER" id="PTHR43488:SF2">
    <property type="entry name" value="GLUTAMATE-PYRUVATE AMINOTRANSFERASE ALAA"/>
    <property type="match status" value="1"/>
</dbReference>
<gene>
    <name evidence="8" type="ORF">MSL71_43690</name>
</gene>
<reference evidence="8 9" key="1">
    <citation type="submission" date="2019-03" db="EMBL/GenBank/DDBJ databases">
        <authorList>
            <person name="Nijsse B."/>
        </authorList>
    </citation>
    <scope>NUCLEOTIDE SEQUENCE [LARGE SCALE GENOMIC DNA]</scope>
    <source>
        <strain evidence="8">Desulfoluna butyratoxydans MSL71</strain>
    </source>
</reference>
<evidence type="ECO:0000313" key="9">
    <source>
        <dbReference type="Proteomes" id="UP000507962"/>
    </source>
</evidence>
<accession>A0A4U8YTK0</accession>
<evidence type="ECO:0000259" key="7">
    <source>
        <dbReference type="Pfam" id="PF00155"/>
    </source>
</evidence>
<keyword evidence="5" id="KW-0663">Pyridoxal phosphate</keyword>
<feature type="domain" description="Aminotransferase class I/classII large" evidence="7">
    <location>
        <begin position="77"/>
        <end position="438"/>
    </location>
</feature>
<dbReference type="EC" id="2.6.1.2" evidence="6"/>
<keyword evidence="9" id="KW-1185">Reference proteome</keyword>
<evidence type="ECO:0000313" key="8">
    <source>
        <dbReference type="EMBL" id="VFQ46699.1"/>
    </source>
</evidence>
<dbReference type="Gene3D" id="3.40.640.10">
    <property type="entry name" value="Type I PLP-dependent aspartate aminotransferase-like (Major domain)"/>
    <property type="match status" value="1"/>
</dbReference>
<dbReference type="InterPro" id="IPR015421">
    <property type="entry name" value="PyrdxlP-dep_Trfase_major"/>
</dbReference>
<organism evidence="8 9">
    <name type="scientific">Desulfoluna butyratoxydans</name>
    <dbReference type="NCBI Taxonomy" id="231438"/>
    <lineage>
        <taxon>Bacteria</taxon>
        <taxon>Pseudomonadati</taxon>
        <taxon>Thermodesulfobacteriota</taxon>
        <taxon>Desulfobacteria</taxon>
        <taxon>Desulfobacterales</taxon>
        <taxon>Desulfolunaceae</taxon>
        <taxon>Desulfoluna</taxon>
    </lineage>
</organism>
<evidence type="ECO:0000256" key="4">
    <source>
        <dbReference type="ARBA" id="ARBA00022679"/>
    </source>
</evidence>
<sequence>MFLNKKQQRMRFTRILCCFVFERGRDFKKMRRNIVHVGSGQLTYEIREIVAVANELAALGVDITWENIGDPVAKGESIPHWIKEIITDLVGQDDTYGYVATRGVSKTQQFLAECVNSRGGTQITKDDIVFFNGLGDAVAKIFGFLKREARVIGPSPAYSTHSSAEAAHSGYNHLTYELDPENGWLPDLEDLENKVKYNDAIAGILIINPDNPTGAVYPREVLEKMVDIARRHRIFIICDEIYSHIVYDDASTVHLSEVIGEVPGMALRGISKEYPWPGGRCGWLEVYNQNSYPMFRQYIQSIVNAKMLEVCSTSLPQHSIPLVMGHPNYRGHLEMRRDMFHRRADEAYDMLKDVEGISVIKPKGAFYMSVLFDDGVLNSDQTLAIGNERVRGYIEEKIENVEVDKRFVYYLLAATGICVVPLTGFCCSRKGFRITLLETDDDKRRWTFQTVADSIRAYLESNQGSAGDEACRLAV</sequence>
<keyword evidence="3" id="KW-0032">Aminotransferase</keyword>
<comment type="cofactor">
    <cofactor evidence="1">
        <name>pyridoxal 5'-phosphate</name>
        <dbReference type="ChEBI" id="CHEBI:597326"/>
    </cofactor>
</comment>
<dbReference type="InterPro" id="IPR015424">
    <property type="entry name" value="PyrdxlP-dep_Trfase"/>
</dbReference>
<dbReference type="PANTHER" id="PTHR43488">
    <property type="entry name" value="GLUTAMATE-PYRUVATE AMINOTRANSFERASE ALAA"/>
    <property type="match status" value="1"/>
</dbReference>
<dbReference type="Proteomes" id="UP000507962">
    <property type="component" value="Unassembled WGS sequence"/>
</dbReference>
<evidence type="ECO:0000256" key="1">
    <source>
        <dbReference type="ARBA" id="ARBA00001933"/>
    </source>
</evidence>
<dbReference type="GO" id="GO:0004021">
    <property type="term" value="F:L-alanine:2-oxoglutarate aminotransferase activity"/>
    <property type="evidence" value="ECO:0007669"/>
    <property type="project" value="UniProtKB-EC"/>
</dbReference>
<keyword evidence="4 8" id="KW-0808">Transferase</keyword>
<evidence type="ECO:0000256" key="3">
    <source>
        <dbReference type="ARBA" id="ARBA00022576"/>
    </source>
</evidence>
<dbReference type="SUPFAM" id="SSF53383">
    <property type="entry name" value="PLP-dependent transferases"/>
    <property type="match status" value="1"/>
</dbReference>
<dbReference type="InterPro" id="IPR015422">
    <property type="entry name" value="PyrdxlP-dep_Trfase_small"/>
</dbReference>
<dbReference type="GO" id="GO:0030170">
    <property type="term" value="F:pyridoxal phosphate binding"/>
    <property type="evidence" value="ECO:0007669"/>
    <property type="project" value="InterPro"/>
</dbReference>
<comment type="similarity">
    <text evidence="2">Belongs to the class-I pyridoxal-phosphate-dependent aminotransferase family.</text>
</comment>
<name>A0A4U8YTK0_9BACT</name>
<dbReference type="InterPro" id="IPR051926">
    <property type="entry name" value="Ala_Aminotransferase"/>
</dbReference>
<dbReference type="Pfam" id="PF00155">
    <property type="entry name" value="Aminotran_1_2"/>
    <property type="match status" value="1"/>
</dbReference>
<dbReference type="Gene3D" id="3.90.1150.10">
    <property type="entry name" value="Aspartate Aminotransferase, domain 1"/>
    <property type="match status" value="1"/>
</dbReference>
<evidence type="ECO:0000256" key="6">
    <source>
        <dbReference type="ARBA" id="ARBA00026106"/>
    </source>
</evidence>
<dbReference type="AlphaFoldDB" id="A0A4U8YTK0"/>
<dbReference type="InterPro" id="IPR004839">
    <property type="entry name" value="Aminotransferase_I/II_large"/>
</dbReference>
<dbReference type="EMBL" id="CAADHO010000010">
    <property type="protein sequence ID" value="VFQ46699.1"/>
    <property type="molecule type" value="Genomic_DNA"/>
</dbReference>
<protein>
    <recommendedName>
        <fullName evidence="6">alanine transaminase</fullName>
        <ecNumber evidence="6">2.6.1.2</ecNumber>
    </recommendedName>
</protein>